<dbReference type="EMBL" id="SZVP01000002">
    <property type="protein sequence ID" value="TMM46854.1"/>
    <property type="molecule type" value="Genomic_DNA"/>
</dbReference>
<evidence type="ECO:0000313" key="2">
    <source>
        <dbReference type="EMBL" id="TMM46854.1"/>
    </source>
</evidence>
<evidence type="ECO:0000256" key="1">
    <source>
        <dbReference type="SAM" id="MobiDB-lite"/>
    </source>
</evidence>
<accession>A0A8H2JMI5</accession>
<keyword evidence="3" id="KW-1185">Reference proteome</keyword>
<dbReference type="RefSeq" id="WP_138620615.1">
    <property type="nucleotide sequence ID" value="NZ_SZVP01000002.1"/>
</dbReference>
<dbReference type="OrthoDB" id="2111735at2"/>
<evidence type="ECO:0000313" key="3">
    <source>
        <dbReference type="Proteomes" id="UP000307702"/>
    </source>
</evidence>
<organism evidence="2 3">
    <name type="scientific">Colwellia ponticola</name>
    <dbReference type="NCBI Taxonomy" id="2304625"/>
    <lineage>
        <taxon>Bacteria</taxon>
        <taxon>Pseudomonadati</taxon>
        <taxon>Pseudomonadota</taxon>
        <taxon>Gammaproteobacteria</taxon>
        <taxon>Alteromonadales</taxon>
        <taxon>Colwelliaceae</taxon>
        <taxon>Colwellia</taxon>
    </lineage>
</organism>
<comment type="caution">
    <text evidence="2">The sequence shown here is derived from an EMBL/GenBank/DDBJ whole genome shotgun (WGS) entry which is preliminary data.</text>
</comment>
<dbReference type="InterPro" id="IPR014958">
    <property type="entry name" value="DGC"/>
</dbReference>
<name>A0A8H2JMI5_9GAMM</name>
<protein>
    <submittedName>
        <fullName evidence="2">Zinc-binding protein</fullName>
    </submittedName>
</protein>
<sequence length="146" mass="15833">MSSLTKTPIFNNKHQSNTDSEQIQGKPIVYSCSGCSNLAQMAHNISLTLDSDGIAQMSCVAGVIANIEPIIALARSGRPIIALDGCQLACAKTCLDKSDIKIDHYFNIGDLGFDKRDKHHDSLTENSIAMKSIYSRLMQAGISFVQ</sequence>
<reference evidence="2 3" key="1">
    <citation type="submission" date="2019-05" db="EMBL/GenBank/DDBJ databases">
        <title>Colwellia ponticola sp. nov., isolated from seawater.</title>
        <authorList>
            <person name="Yoon J.-H."/>
        </authorList>
    </citation>
    <scope>NUCLEOTIDE SEQUENCE [LARGE SCALE GENOMIC DNA]</scope>
    <source>
        <strain evidence="2 3">OISW-25</strain>
    </source>
</reference>
<dbReference type="AlphaFoldDB" id="A0A8H2JMI5"/>
<dbReference type="Pfam" id="PF08859">
    <property type="entry name" value="DGC"/>
    <property type="match status" value="1"/>
</dbReference>
<gene>
    <name evidence="2" type="ORF">FCS21_03490</name>
</gene>
<dbReference type="Proteomes" id="UP000307702">
    <property type="component" value="Unassembled WGS sequence"/>
</dbReference>
<feature type="region of interest" description="Disordered" evidence="1">
    <location>
        <begin position="1"/>
        <end position="22"/>
    </location>
</feature>
<proteinExistence type="predicted"/>